<evidence type="ECO:0000256" key="1">
    <source>
        <dbReference type="ARBA" id="ARBA00001966"/>
    </source>
</evidence>
<dbReference type="Gene3D" id="3.40.50.280">
    <property type="entry name" value="Cobalamin-binding domain"/>
    <property type="match status" value="1"/>
</dbReference>
<evidence type="ECO:0000313" key="8">
    <source>
        <dbReference type="Proteomes" id="UP000070256"/>
    </source>
</evidence>
<dbReference type="EMBL" id="LHYK01000007">
    <property type="protein sequence ID" value="KXB08205.1"/>
    <property type="molecule type" value="Genomic_DNA"/>
</dbReference>
<dbReference type="GO" id="GO:0003824">
    <property type="term" value="F:catalytic activity"/>
    <property type="evidence" value="ECO:0007669"/>
    <property type="project" value="InterPro"/>
</dbReference>
<dbReference type="CDD" id="cd01335">
    <property type="entry name" value="Radical_SAM"/>
    <property type="match status" value="1"/>
</dbReference>
<accession>A0A133VP39</accession>
<evidence type="ECO:0000256" key="3">
    <source>
        <dbReference type="ARBA" id="ARBA00022723"/>
    </source>
</evidence>
<comment type="caution">
    <text evidence="7">The sequence shown here is derived from an EMBL/GenBank/DDBJ whole genome shotgun (WGS) entry which is preliminary data.</text>
</comment>
<comment type="cofactor">
    <cofactor evidence="1">
        <name>[4Fe-4S] cluster</name>
        <dbReference type="ChEBI" id="CHEBI:49883"/>
    </cofactor>
</comment>
<organism evidence="7 8">
    <name type="scientific">candidate division MSBL1 archaeon SCGC-AAA385D11</name>
    <dbReference type="NCBI Taxonomy" id="1698286"/>
    <lineage>
        <taxon>Archaea</taxon>
        <taxon>Methanobacteriati</taxon>
        <taxon>Methanobacteriota</taxon>
        <taxon>candidate division MSBL1</taxon>
    </lineage>
</organism>
<dbReference type="InterPro" id="IPR006638">
    <property type="entry name" value="Elp3/MiaA/NifB-like_rSAM"/>
</dbReference>
<sequence length="358" mass="41141">MKILLVEPEYYSKYPPLGLLKLSALHKEKGDKVEFVRGVDIGISGKFDRVYVTSLWTWGWRKVWECVRYYKRLTNAEVWLGGIYASVLPDHAKKSGADKVVQGLYPKLRKVVPDYSIVPEWDGSILFSTRGCRFNCPFCAVPKIEGDLHVVKNPIEPYIHPNHTRIILWDNDFLGSPRRDQVIEELKEIGKKVDFNQGLKASQIDNKIAGKLTELNLNGSDGSVKIRLGYDREEEGPAVKRAIENLKDVGIKGRRIMTYNLFNFDENPNEFLERVTNTLNLGVVSYPMRYQPLKGEYVLEKDSYVSPEWTREELEMVARARRVIGYGGSFPPYKGLVNKLNECESFWDCFKEFSERGG</sequence>
<evidence type="ECO:0000256" key="4">
    <source>
        <dbReference type="ARBA" id="ARBA00023004"/>
    </source>
</evidence>
<dbReference type="GO" id="GO:0046872">
    <property type="term" value="F:metal ion binding"/>
    <property type="evidence" value="ECO:0007669"/>
    <property type="project" value="UniProtKB-KW"/>
</dbReference>
<dbReference type="Proteomes" id="UP000070256">
    <property type="component" value="Unassembled WGS sequence"/>
</dbReference>
<keyword evidence="4" id="KW-0408">Iron</keyword>
<dbReference type="SMART" id="SM00729">
    <property type="entry name" value="Elp3"/>
    <property type="match status" value="1"/>
</dbReference>
<reference evidence="7 8" key="1">
    <citation type="journal article" date="2016" name="Sci. Rep.">
        <title>Metabolic traits of an uncultured archaeal lineage -MSBL1- from brine pools of the Red Sea.</title>
        <authorList>
            <person name="Mwirichia R."/>
            <person name="Alam I."/>
            <person name="Rashid M."/>
            <person name="Vinu M."/>
            <person name="Ba-Alawi W."/>
            <person name="Anthony Kamau A."/>
            <person name="Kamanda Ngugi D."/>
            <person name="Goker M."/>
            <person name="Klenk H.P."/>
            <person name="Bajic V."/>
            <person name="Stingl U."/>
        </authorList>
    </citation>
    <scope>NUCLEOTIDE SEQUENCE [LARGE SCALE GENOMIC DNA]</scope>
    <source>
        <strain evidence="7">SCGC-AAA385D11</strain>
    </source>
</reference>
<evidence type="ECO:0000256" key="5">
    <source>
        <dbReference type="ARBA" id="ARBA00023014"/>
    </source>
</evidence>
<evidence type="ECO:0000313" key="7">
    <source>
        <dbReference type="EMBL" id="KXB08205.1"/>
    </source>
</evidence>
<proteinExistence type="predicted"/>
<keyword evidence="2" id="KW-0949">S-adenosyl-L-methionine</keyword>
<dbReference type="InterPro" id="IPR051198">
    <property type="entry name" value="BchE-like"/>
</dbReference>
<evidence type="ECO:0000256" key="2">
    <source>
        <dbReference type="ARBA" id="ARBA00022691"/>
    </source>
</evidence>
<dbReference type="GO" id="GO:0051536">
    <property type="term" value="F:iron-sulfur cluster binding"/>
    <property type="evidence" value="ECO:0007669"/>
    <property type="project" value="UniProtKB-KW"/>
</dbReference>
<protein>
    <recommendedName>
        <fullName evidence="6">Elp3/MiaA/NifB-like radical SAM core domain-containing protein</fullName>
    </recommendedName>
</protein>
<dbReference type="AlphaFoldDB" id="A0A133VP39"/>
<dbReference type="InterPro" id="IPR058240">
    <property type="entry name" value="rSAM_sf"/>
</dbReference>
<gene>
    <name evidence="7" type="ORF">AKJ58_00625</name>
</gene>
<evidence type="ECO:0000259" key="6">
    <source>
        <dbReference type="SMART" id="SM00729"/>
    </source>
</evidence>
<name>A0A133VP39_9EURY</name>
<dbReference type="PANTHER" id="PTHR43409:SF15">
    <property type="entry name" value="PUTATIVE-RELATED"/>
    <property type="match status" value="1"/>
</dbReference>
<keyword evidence="3" id="KW-0479">Metal-binding</keyword>
<dbReference type="PANTHER" id="PTHR43409">
    <property type="entry name" value="ANAEROBIC MAGNESIUM-PROTOPORPHYRIN IX MONOMETHYL ESTER CYCLASE-RELATED"/>
    <property type="match status" value="1"/>
</dbReference>
<keyword evidence="8" id="KW-1185">Reference proteome</keyword>
<dbReference type="GO" id="GO:0005829">
    <property type="term" value="C:cytosol"/>
    <property type="evidence" value="ECO:0007669"/>
    <property type="project" value="TreeGrafter"/>
</dbReference>
<feature type="domain" description="Elp3/MiaA/NifB-like radical SAM core" evidence="6">
    <location>
        <begin position="122"/>
        <end position="319"/>
    </location>
</feature>
<keyword evidence="5" id="KW-0411">Iron-sulfur</keyword>
<dbReference type="SUPFAM" id="SSF102114">
    <property type="entry name" value="Radical SAM enzymes"/>
    <property type="match status" value="1"/>
</dbReference>